<feature type="compositionally biased region" description="Low complexity" evidence="6">
    <location>
        <begin position="1463"/>
        <end position="1492"/>
    </location>
</feature>
<dbReference type="InterPro" id="IPR038718">
    <property type="entry name" value="SNF2-like_sf"/>
</dbReference>
<dbReference type="SMART" id="SM00487">
    <property type="entry name" value="DEXDc"/>
    <property type="match status" value="1"/>
</dbReference>
<keyword evidence="4" id="KW-0378">Hydrolase</keyword>
<dbReference type="GO" id="GO:0006281">
    <property type="term" value="P:DNA repair"/>
    <property type="evidence" value="ECO:0007669"/>
    <property type="project" value="TreeGrafter"/>
</dbReference>
<proteinExistence type="predicted"/>
<dbReference type="STRING" id="578458.D8Q1L3"/>
<evidence type="ECO:0000256" key="1">
    <source>
        <dbReference type="ARBA" id="ARBA00022603"/>
    </source>
</evidence>
<dbReference type="InParanoid" id="D8Q1L3"/>
<keyword evidence="2" id="KW-0808">Transferase</keyword>
<feature type="compositionally biased region" description="Basic and acidic residues" evidence="6">
    <location>
        <begin position="1630"/>
        <end position="1644"/>
    </location>
</feature>
<dbReference type="GO" id="GO:0032259">
    <property type="term" value="P:methylation"/>
    <property type="evidence" value="ECO:0007669"/>
    <property type="project" value="UniProtKB-KW"/>
</dbReference>
<dbReference type="Gene3D" id="3.40.50.150">
    <property type="entry name" value="Vaccinia Virus protein VP39"/>
    <property type="match status" value="1"/>
</dbReference>
<evidence type="ECO:0000256" key="2">
    <source>
        <dbReference type="ARBA" id="ARBA00022679"/>
    </source>
</evidence>
<feature type="region of interest" description="Disordered" evidence="6">
    <location>
        <begin position="1"/>
        <end position="139"/>
    </location>
</feature>
<dbReference type="GO" id="GO:0005634">
    <property type="term" value="C:nucleus"/>
    <property type="evidence" value="ECO:0007669"/>
    <property type="project" value="TreeGrafter"/>
</dbReference>
<evidence type="ECO:0000256" key="5">
    <source>
        <dbReference type="ARBA" id="ARBA00022840"/>
    </source>
</evidence>
<dbReference type="VEuPathDB" id="FungiDB:SCHCODRAFT_02536562"/>
<dbReference type="SUPFAM" id="SSF53335">
    <property type="entry name" value="S-adenosyl-L-methionine-dependent methyltransferases"/>
    <property type="match status" value="1"/>
</dbReference>
<evidence type="ECO:0000313" key="8">
    <source>
        <dbReference type="EMBL" id="EFI98527.1"/>
    </source>
</evidence>
<dbReference type="InterPro" id="IPR027417">
    <property type="entry name" value="P-loop_NTPase"/>
</dbReference>
<keyword evidence="5" id="KW-0067">ATP-binding</keyword>
<dbReference type="SUPFAM" id="SSF52540">
    <property type="entry name" value="P-loop containing nucleoside triphosphate hydrolases"/>
    <property type="match status" value="2"/>
</dbReference>
<reference evidence="8 9" key="1">
    <citation type="journal article" date="2010" name="Nat. Biotechnol.">
        <title>Genome sequence of the model mushroom Schizophyllum commune.</title>
        <authorList>
            <person name="Ohm R.A."/>
            <person name="de Jong J.F."/>
            <person name="Lugones L.G."/>
            <person name="Aerts A."/>
            <person name="Kothe E."/>
            <person name="Stajich J.E."/>
            <person name="de Vries R.P."/>
            <person name="Record E."/>
            <person name="Levasseur A."/>
            <person name="Baker S.E."/>
            <person name="Bartholomew K.A."/>
            <person name="Coutinho P.M."/>
            <person name="Erdmann S."/>
            <person name="Fowler T.J."/>
            <person name="Gathman A.C."/>
            <person name="Lombard V."/>
            <person name="Henrissat B."/>
            <person name="Knabe N."/>
            <person name="Kuees U."/>
            <person name="Lilly W.W."/>
            <person name="Lindquist E."/>
            <person name="Lucas S."/>
            <person name="Magnuson J.K."/>
            <person name="Piumi F."/>
            <person name="Raudaskoski M."/>
            <person name="Salamov A."/>
            <person name="Schmutz J."/>
            <person name="Schwarze F.W.M.R."/>
            <person name="vanKuyk P.A."/>
            <person name="Horton J.S."/>
            <person name="Grigoriev I.V."/>
            <person name="Woesten H.A.B."/>
        </authorList>
    </citation>
    <scope>NUCLEOTIDE SEQUENCE [LARGE SCALE GENOMIC DNA]</scope>
    <source>
        <strain evidence="9">H4-8 / FGSC 9210</strain>
    </source>
</reference>
<dbReference type="PANTHER" id="PTHR45626">
    <property type="entry name" value="TRANSCRIPTION TERMINATION FACTOR 2-RELATED"/>
    <property type="match status" value="1"/>
</dbReference>
<feature type="domain" description="Helicase C-terminal" evidence="7">
    <location>
        <begin position="2090"/>
        <end position="2252"/>
    </location>
</feature>
<dbReference type="Proteomes" id="UP000007431">
    <property type="component" value="Unassembled WGS sequence"/>
</dbReference>
<dbReference type="InterPro" id="IPR000330">
    <property type="entry name" value="SNF2_N"/>
</dbReference>
<organism evidence="9">
    <name type="scientific">Schizophyllum commune (strain H4-8 / FGSC 9210)</name>
    <name type="common">Split gill fungus</name>
    <dbReference type="NCBI Taxonomy" id="578458"/>
    <lineage>
        <taxon>Eukaryota</taxon>
        <taxon>Fungi</taxon>
        <taxon>Dikarya</taxon>
        <taxon>Basidiomycota</taxon>
        <taxon>Agaricomycotina</taxon>
        <taxon>Agaricomycetes</taxon>
        <taxon>Agaricomycetidae</taxon>
        <taxon>Agaricales</taxon>
        <taxon>Schizophyllaceae</taxon>
        <taxon>Schizophyllum</taxon>
    </lineage>
</organism>
<dbReference type="InterPro" id="IPR049730">
    <property type="entry name" value="SNF2/RAD54-like_C"/>
</dbReference>
<accession>D8Q1L3</accession>
<dbReference type="Pfam" id="PF00271">
    <property type="entry name" value="Helicase_C"/>
    <property type="match status" value="1"/>
</dbReference>
<dbReference type="InterPro" id="IPR001525">
    <property type="entry name" value="C5_MeTfrase"/>
</dbReference>
<dbReference type="GO" id="GO:0008168">
    <property type="term" value="F:methyltransferase activity"/>
    <property type="evidence" value="ECO:0007669"/>
    <property type="project" value="UniProtKB-KW"/>
</dbReference>
<keyword evidence="9" id="KW-1185">Reference proteome</keyword>
<dbReference type="eggNOG" id="KOG1001">
    <property type="taxonomic scope" value="Eukaryota"/>
</dbReference>
<sequence>MAQKSLFSFGFKGQNQAKATTKDDADVDMPAASSSKKLTKPTKAKVSQSMKTKPKPKPQPKKKPAPKPKRKGGDDDEDEDVPSNDDYQEPEGSGKEDSDEDALEADEDASDDNMAVEEDLEESEDEKPQRVKAGKGLKMQGKLKDKDIANLPPIHEITDIFRDIVRRSPALKDLAEHITGRKLRVATMCSGTESPLLALDLICTYVKELYDVEIGVEHVFSCEIEPFKQGYIERNFMPPLLFRDVCELGDAEAHTAFGALAPVPGDVDLLVAGTSCVDFSNLNNQKQTIDGAGESARTFRGMMSWITNHRPPLVILENVCSAPWDEVKKHFESKGYSAAFKRFDTKNYYIPHTRTRGYLVAVDQKHSGVPAQWSQMVMAMQRHASSPIDAFLLASDDPRIFQSRQKLVQESAQALEKKSGRTDWGRCESRHARARLEERLGNKRPLTYWESGGTCKLPEHAWNDWGSAQVERVWDLMDILTLRMASKDNVDPNYKTHVWNLSQNVDRTTGSNAIGICPCLTPNMIAFITNRGGPLVGLEALSLQGLPVDKLLLTRESEDQLADLAGNAMSSTVVGSCIIAALITGKKLLKAGSESQSYEKKKDLVDEDEVPQETQKAVESLAARTEDRIVGEEDLVFHKLELFPTRQRPLPELLNLVYRSRRMCSCEGRTDQTKNTLLRCSNCLSTICNRCVRTGEHHDLQVVDLAAEARLYPADVARELKEALPMCIRVPDVTAEFLDDLAAKGGCDTSEKDYVKWRDAFLRACSSDIRFSEVKRQEVWTAVYTSVHATLELILEPKCVEWRLYAKADPEELSQSEIRRTLSKAVARLQCDGDDLTSGKWAIALPVQRDITIRVAAVGEPVPSWRNRLGLEDFKDEFASSQIKVSVAPEDMPHLDSDISGVYDLFPKCGTANGALHKKQSDDPEARPLWFFLDPHPVFKDDHFVFSHSKRRHEYKETRALVCRVEDVNWAPPTGEDEQEVQCRTPCQWVPIESFKLQVTSIQDAKFGTPARTLLDSMGDDACSYATALLSCVIPMQASSAMDWPQGDWRTVDKIHERTVFKATAWLFERSRSMSDMFNQWQPVACEHPGRCDRCAPKSPAIHWIPARGKKMVAIEDAAEAGEYERRLKRRPSPFVIQWKRDEAGLCQLRIGNNIPSLLHRAQANLPPTILDASPLKLSFRLNTAYIAAYTSSLAKFTMKSNKQDPEHKQPPHFKVPLRKEQRRSLSWMIAQEAPGAPPFPEEEIAEAVLEPMQWRAEARAVREVRVRGGVLADAVGYGKTAISLALIDCNQKKVEDEHEDANDIFGKISIKATLIVVPPHLIKQWESEVEKFTRQHFEVLLLSSHASINTKTIEDYEDADIIIAASNLFKSDKYLDNLAAIAGCGSFPSSDGRYFDAHLDRTLEAMKEKTEILKTKGPAALLAKMKEDRKRMRDEEAAAAAAAAMPSKRLKGKKLREATEKVTVATSSAASSSAAPTPVPSSPASATSSSTRVEVVIARRPDLTGIAATDDEEDETPKRSLGKRRSAKKVIVSDDEDSDVKPAKRPAIKKGKKRALDSDDDFEMVSAGDESDEEVEDDEDEDAPAAKKRKGATKATVTRRAPSTSGSSTAASSDMEVDDAPKKGKKRKAVDDDKKPAKKVDRMATDPWKLGSPAVKNNWIKMKAPPLEMFHFARKIIDEYTYLDGKVLSLVTKHSASRIWVLSGTPPIHNFAALKTISNFLNIHLGIDDVGEGNAKTSAELKKRARDQTAAENFHSFREVHSNEWHAHRLEHGQAFLDQFVRQNVAEIDEIPWTTKVHWVKLPAAEYACYLELAHYLLGLDMQAKKTKKSDSDREKRLAQALGESQDATEALLKHCSHFDLQLKQINAITACDAIVQERERQRDDNIGELKKAVKERAKEEEKIWSAIPQAPESLFHSWVRTMLTSGTEDKEATGIIREILSALNVKTRPKTPKDSNDKLPEKHKERIWAHREATHELRKLVTELIGRIRALRFFTLIRDFQQERDEAYTISCSHCGRKDVTKEEAGVFSSCGHAGCLTCLHACAAEEKCVEENNGCRALARKINIVEAKVLGVDNVARDGKGRHYGRKLEEVVKLINGLPKNERVLLFVQFADLTKKVSEALDYHKIPHLEIKGSASARSTALDKFQNGSKERVLLLNVRDESASGANLTCANHAIFLSPLHAPTKDLYQAWETQAVGRVVRYGQQKPVQIHRFITMDTIDSEIFEKQHADLAQQGKAIEDVTRAVDAMEVD</sequence>
<dbReference type="PANTHER" id="PTHR45626:SF26">
    <property type="entry name" value="FAMILY HELICASE, PUTATIVE (AFU_ORTHOLOGUE AFUA_2G09120)-RELATED"/>
    <property type="match status" value="1"/>
</dbReference>
<dbReference type="Gene3D" id="3.40.50.300">
    <property type="entry name" value="P-loop containing nucleotide triphosphate hydrolases"/>
    <property type="match status" value="1"/>
</dbReference>
<feature type="compositionally biased region" description="Low complexity" evidence="6">
    <location>
        <begin position="1594"/>
        <end position="1614"/>
    </location>
</feature>
<dbReference type="OMA" id="SMIPYIT"/>
<dbReference type="GO" id="GO:0008094">
    <property type="term" value="F:ATP-dependent activity, acting on DNA"/>
    <property type="evidence" value="ECO:0007669"/>
    <property type="project" value="TreeGrafter"/>
</dbReference>
<protein>
    <recommendedName>
        <fullName evidence="7">Helicase C-terminal domain-containing protein</fullName>
    </recommendedName>
</protein>
<feature type="compositionally biased region" description="Basic residues" evidence="6">
    <location>
        <begin position="1544"/>
        <end position="1554"/>
    </location>
</feature>
<evidence type="ECO:0000256" key="6">
    <source>
        <dbReference type="SAM" id="MobiDB-lite"/>
    </source>
</evidence>
<dbReference type="Gene3D" id="3.40.50.10810">
    <property type="entry name" value="Tandem AAA-ATPase domain"/>
    <property type="match status" value="1"/>
</dbReference>
<dbReference type="PROSITE" id="PS51194">
    <property type="entry name" value="HELICASE_CTER"/>
    <property type="match status" value="1"/>
</dbReference>
<evidence type="ECO:0000256" key="4">
    <source>
        <dbReference type="ARBA" id="ARBA00022801"/>
    </source>
</evidence>
<dbReference type="Pfam" id="PF00176">
    <property type="entry name" value="SNF2-rel_dom"/>
    <property type="match status" value="1"/>
</dbReference>
<evidence type="ECO:0000259" key="7">
    <source>
        <dbReference type="PROSITE" id="PS51194"/>
    </source>
</evidence>
<feature type="compositionally biased region" description="Acidic residues" evidence="6">
    <location>
        <begin position="74"/>
        <end position="89"/>
    </location>
</feature>
<dbReference type="InterPro" id="IPR014001">
    <property type="entry name" value="Helicase_ATP-bd"/>
</dbReference>
<evidence type="ECO:0000256" key="3">
    <source>
        <dbReference type="ARBA" id="ARBA00022741"/>
    </source>
</evidence>
<keyword evidence="3" id="KW-0547">Nucleotide-binding</keyword>
<keyword evidence="1" id="KW-0489">Methyltransferase</keyword>
<dbReference type="InterPro" id="IPR050628">
    <property type="entry name" value="SNF2_RAD54_helicase_TF"/>
</dbReference>
<dbReference type="CDD" id="cd18793">
    <property type="entry name" value="SF2_C_SNF"/>
    <property type="match status" value="1"/>
</dbReference>
<dbReference type="GO" id="GO:0016787">
    <property type="term" value="F:hydrolase activity"/>
    <property type="evidence" value="ECO:0007669"/>
    <property type="project" value="UniProtKB-KW"/>
</dbReference>
<evidence type="ECO:0000313" key="9">
    <source>
        <dbReference type="Proteomes" id="UP000007431"/>
    </source>
</evidence>
<feature type="compositionally biased region" description="Basic residues" evidence="6">
    <location>
        <begin position="52"/>
        <end position="70"/>
    </location>
</feature>
<dbReference type="EMBL" id="GL377305">
    <property type="protein sequence ID" value="EFI98527.1"/>
    <property type="molecule type" value="Genomic_DNA"/>
</dbReference>
<dbReference type="Pfam" id="PF00145">
    <property type="entry name" value="DNA_methylase"/>
    <property type="match status" value="1"/>
</dbReference>
<dbReference type="GO" id="GO:0005524">
    <property type="term" value="F:ATP binding"/>
    <property type="evidence" value="ECO:0007669"/>
    <property type="project" value="UniProtKB-KW"/>
</dbReference>
<feature type="compositionally biased region" description="Acidic residues" evidence="6">
    <location>
        <begin position="97"/>
        <end position="125"/>
    </location>
</feature>
<feature type="compositionally biased region" description="Acidic residues" evidence="6">
    <location>
        <begin position="1559"/>
        <end position="1584"/>
    </location>
</feature>
<dbReference type="InterPro" id="IPR029063">
    <property type="entry name" value="SAM-dependent_MTases_sf"/>
</dbReference>
<name>D8Q1L3_SCHCM</name>
<feature type="region of interest" description="Disordered" evidence="6">
    <location>
        <begin position="1433"/>
        <end position="1644"/>
    </location>
</feature>
<dbReference type="HOGENOM" id="CLU_000796_0_0_1"/>
<gene>
    <name evidence="8" type="ORF">SCHCODRAFT_15473</name>
</gene>
<dbReference type="InterPro" id="IPR001650">
    <property type="entry name" value="Helicase_C-like"/>
</dbReference>